<accession>A0A022KV82</accession>
<keyword evidence="3" id="KW-0418">Kinase</keyword>
<gene>
    <name evidence="3" type="ORF">D641_0105885</name>
</gene>
<reference evidence="3 4" key="1">
    <citation type="journal article" date="2013" name="Genome Announc.">
        <title>Draft genome sequence of an Actinobacterium, Brachybacterium muris strain UCD-AY4.</title>
        <authorList>
            <person name="Lo J.R."/>
            <person name="Lang J.M."/>
            <person name="Darling A.E."/>
            <person name="Eisen J.A."/>
            <person name="Coil D.A."/>
        </authorList>
    </citation>
    <scope>NUCLEOTIDE SEQUENCE [LARGE SCALE GENOMIC DNA]</scope>
    <source>
        <strain evidence="3 4">UCD-AY4</strain>
    </source>
</reference>
<keyword evidence="4" id="KW-1185">Reference proteome</keyword>
<dbReference type="SUPFAM" id="SSF56112">
    <property type="entry name" value="Protein kinase-like (PK-like)"/>
    <property type="match status" value="1"/>
</dbReference>
<feature type="domain" description="DUF4032" evidence="2">
    <location>
        <begin position="230"/>
        <end position="391"/>
    </location>
</feature>
<dbReference type="RefSeq" id="WP_017822881.1">
    <property type="nucleotide sequence ID" value="NZ_AORC01000006.1"/>
</dbReference>
<keyword evidence="1" id="KW-0175">Coiled coil</keyword>
<sequence>MTPLEITASRADPALLDLPWERPLEDWPEDILAALPRGISRHVVRFVRISGRVLALKEIEHALARREYDMLQVLGRLGIPAVVPFAVISGRSTPEGTPLDAVLVTRHLQFSLPYRAVFSQVSQAGTAHRLLDALAVLLVRLHLEGFFWGDVSLSNTLFRRDAGAFAAYIVDVETGSLHEQLTDGQRAYDLDLARTNIIGELMDLQAGEQFDPEADVVEVGDDLVRRYNDLWDALTSQERFSADERWRVAARIERLNSLGFDVGELEMTTDLDGTTLSIRPKVVDAGHHARRLMRLTGIDAQENQARRLLNDLDSYRAATEQQEEEEEFVAHEWLQRVYEPVVRAIPRQMRSKLEPPEFFHEVLEHKWFLSERMGTDVSFEDAIRDYIDTVLANRPDEKSLVTTETSALPIFTQPEGT</sequence>
<dbReference type="GO" id="GO:0016301">
    <property type="term" value="F:kinase activity"/>
    <property type="evidence" value="ECO:0007669"/>
    <property type="project" value="UniProtKB-KW"/>
</dbReference>
<name>A0A022KV82_9MICO</name>
<feature type="coiled-coil region" evidence="1">
    <location>
        <begin position="298"/>
        <end position="325"/>
    </location>
</feature>
<dbReference type="AlphaFoldDB" id="A0A022KV82"/>
<dbReference type="Proteomes" id="UP000019754">
    <property type="component" value="Unassembled WGS sequence"/>
</dbReference>
<dbReference type="OrthoDB" id="1550523at2"/>
<dbReference type="Pfam" id="PF13224">
    <property type="entry name" value="DUF4032"/>
    <property type="match status" value="1"/>
</dbReference>
<evidence type="ECO:0000313" key="3">
    <source>
        <dbReference type="EMBL" id="EYT49887.1"/>
    </source>
</evidence>
<dbReference type="STRING" id="1249481.D641_0105885"/>
<proteinExistence type="predicted"/>
<dbReference type="HOGENOM" id="CLU_035793_0_0_11"/>
<organism evidence="3 4">
    <name type="scientific">Brachybacterium muris UCD-AY4</name>
    <dbReference type="NCBI Taxonomy" id="1249481"/>
    <lineage>
        <taxon>Bacteria</taxon>
        <taxon>Bacillati</taxon>
        <taxon>Actinomycetota</taxon>
        <taxon>Actinomycetes</taxon>
        <taxon>Micrococcales</taxon>
        <taxon>Dermabacteraceae</taxon>
        <taxon>Brachybacterium</taxon>
    </lineage>
</organism>
<dbReference type="EMBL" id="AORC01000006">
    <property type="protein sequence ID" value="EYT49887.1"/>
    <property type="molecule type" value="Genomic_DNA"/>
</dbReference>
<protein>
    <submittedName>
        <fullName evidence="3">Lipopolysaccharide kinase</fullName>
    </submittedName>
</protein>
<keyword evidence="3" id="KW-0808">Transferase</keyword>
<evidence type="ECO:0000259" key="2">
    <source>
        <dbReference type="Pfam" id="PF13224"/>
    </source>
</evidence>
<evidence type="ECO:0000256" key="1">
    <source>
        <dbReference type="SAM" id="Coils"/>
    </source>
</evidence>
<dbReference type="InterPro" id="IPR025111">
    <property type="entry name" value="DUF4032"/>
</dbReference>
<dbReference type="InterPro" id="IPR011009">
    <property type="entry name" value="Kinase-like_dom_sf"/>
</dbReference>
<evidence type="ECO:0000313" key="4">
    <source>
        <dbReference type="Proteomes" id="UP000019754"/>
    </source>
</evidence>
<comment type="caution">
    <text evidence="3">The sequence shown here is derived from an EMBL/GenBank/DDBJ whole genome shotgun (WGS) entry which is preliminary data.</text>
</comment>